<keyword evidence="2" id="KW-1185">Reference proteome</keyword>
<proteinExistence type="predicted"/>
<feature type="non-terminal residue" evidence="1">
    <location>
        <position position="1"/>
    </location>
</feature>
<dbReference type="OrthoDB" id="413542at2759"/>
<gene>
    <name evidence="1" type="ORF">SPIL2461_LOCUS22130</name>
</gene>
<sequence length="57" mass="6298">EAKLLSGYSQYVSVLAYLTADWISGNWASSIFNFESLCLICASLVLEFLEDIVVTFG</sequence>
<feature type="non-terminal residue" evidence="1">
    <location>
        <position position="57"/>
    </location>
</feature>
<protein>
    <submittedName>
        <fullName evidence="1">Uncharacterized protein</fullName>
    </submittedName>
</protein>
<organism evidence="1 2">
    <name type="scientific">Symbiodinium pilosum</name>
    <name type="common">Dinoflagellate</name>
    <dbReference type="NCBI Taxonomy" id="2952"/>
    <lineage>
        <taxon>Eukaryota</taxon>
        <taxon>Sar</taxon>
        <taxon>Alveolata</taxon>
        <taxon>Dinophyceae</taxon>
        <taxon>Suessiales</taxon>
        <taxon>Symbiodiniaceae</taxon>
        <taxon>Symbiodinium</taxon>
    </lineage>
</organism>
<evidence type="ECO:0000313" key="2">
    <source>
        <dbReference type="Proteomes" id="UP000649617"/>
    </source>
</evidence>
<dbReference type="Proteomes" id="UP000649617">
    <property type="component" value="Unassembled WGS sequence"/>
</dbReference>
<reference evidence="1" key="1">
    <citation type="submission" date="2021-02" db="EMBL/GenBank/DDBJ databases">
        <authorList>
            <person name="Dougan E. K."/>
            <person name="Rhodes N."/>
            <person name="Thang M."/>
            <person name="Chan C."/>
        </authorList>
    </citation>
    <scope>NUCLEOTIDE SEQUENCE</scope>
</reference>
<dbReference type="AlphaFoldDB" id="A0A812Y1S3"/>
<name>A0A812Y1S3_SYMPI</name>
<comment type="caution">
    <text evidence="1">The sequence shown here is derived from an EMBL/GenBank/DDBJ whole genome shotgun (WGS) entry which is preliminary data.</text>
</comment>
<evidence type="ECO:0000313" key="1">
    <source>
        <dbReference type="EMBL" id="CAE7759421.1"/>
    </source>
</evidence>
<dbReference type="EMBL" id="CAJNIZ010046918">
    <property type="protein sequence ID" value="CAE7759421.1"/>
    <property type="molecule type" value="Genomic_DNA"/>
</dbReference>
<accession>A0A812Y1S3</accession>